<reference evidence="1" key="1">
    <citation type="submission" date="2014-09" db="EMBL/GenBank/DDBJ databases">
        <authorList>
            <person name="Magalhaes I.L.F."/>
            <person name="Oliveira U."/>
            <person name="Santos F.R."/>
            <person name="Vidigal T.H.D.A."/>
            <person name="Brescovit A.D."/>
            <person name="Santos A.J."/>
        </authorList>
    </citation>
    <scope>NUCLEOTIDE SEQUENCE</scope>
    <source>
        <tissue evidence="1">Shoot tissue taken approximately 20 cm above the soil surface</tissue>
    </source>
</reference>
<organism evidence="1">
    <name type="scientific">Arundo donax</name>
    <name type="common">Giant reed</name>
    <name type="synonym">Donax arundinaceus</name>
    <dbReference type="NCBI Taxonomy" id="35708"/>
    <lineage>
        <taxon>Eukaryota</taxon>
        <taxon>Viridiplantae</taxon>
        <taxon>Streptophyta</taxon>
        <taxon>Embryophyta</taxon>
        <taxon>Tracheophyta</taxon>
        <taxon>Spermatophyta</taxon>
        <taxon>Magnoliopsida</taxon>
        <taxon>Liliopsida</taxon>
        <taxon>Poales</taxon>
        <taxon>Poaceae</taxon>
        <taxon>PACMAD clade</taxon>
        <taxon>Arundinoideae</taxon>
        <taxon>Arundineae</taxon>
        <taxon>Arundo</taxon>
    </lineage>
</organism>
<protein>
    <submittedName>
        <fullName evidence="1">Uncharacterized protein</fullName>
    </submittedName>
</protein>
<reference evidence="1" key="2">
    <citation type="journal article" date="2015" name="Data Brief">
        <title>Shoot transcriptome of the giant reed, Arundo donax.</title>
        <authorList>
            <person name="Barrero R.A."/>
            <person name="Guerrero F.D."/>
            <person name="Moolhuijzen P."/>
            <person name="Goolsby J.A."/>
            <person name="Tidwell J."/>
            <person name="Bellgard S.E."/>
            <person name="Bellgard M.I."/>
        </authorList>
    </citation>
    <scope>NUCLEOTIDE SEQUENCE</scope>
    <source>
        <tissue evidence="1">Shoot tissue taken approximately 20 cm above the soil surface</tissue>
    </source>
</reference>
<evidence type="ECO:0000313" key="1">
    <source>
        <dbReference type="EMBL" id="JAE00204.1"/>
    </source>
</evidence>
<name>A0A0A9EMJ0_ARUDO</name>
<dbReference type="EMBL" id="GBRH01197692">
    <property type="protein sequence ID" value="JAE00204.1"/>
    <property type="molecule type" value="Transcribed_RNA"/>
</dbReference>
<accession>A0A0A9EMJ0</accession>
<proteinExistence type="predicted"/>
<sequence>MPWDRCRRGI</sequence>